<dbReference type="UniPathway" id="UPA00028">
    <property type="reaction ID" value="UER00004"/>
</dbReference>
<dbReference type="InterPro" id="IPR008927">
    <property type="entry name" value="6-PGluconate_DH-like_C_sf"/>
</dbReference>
<dbReference type="NCBIfam" id="TIGR00745">
    <property type="entry name" value="apbA_panE"/>
    <property type="match status" value="1"/>
</dbReference>
<dbReference type="EMBL" id="CP003811">
    <property type="protein sequence ID" value="AIQ91846.1"/>
    <property type="molecule type" value="Genomic_DNA"/>
</dbReference>
<evidence type="ECO:0000256" key="1">
    <source>
        <dbReference type="ARBA" id="ARBA00004994"/>
    </source>
</evidence>
<dbReference type="Gene3D" id="1.10.1040.10">
    <property type="entry name" value="N-(1-d-carboxylethyl)-l-norvaline Dehydrogenase, domain 2"/>
    <property type="match status" value="1"/>
</dbReference>
<comment type="pathway">
    <text evidence="1 10">Cofactor biosynthesis; (R)-pantothenate biosynthesis; (R)-pantoate from 3-methyl-2-oxobutanoate: step 2/2.</text>
</comment>
<dbReference type="InterPro" id="IPR036291">
    <property type="entry name" value="NAD(P)-bd_dom_sf"/>
</dbReference>
<evidence type="ECO:0000256" key="4">
    <source>
        <dbReference type="ARBA" id="ARBA00019465"/>
    </source>
</evidence>
<dbReference type="FunFam" id="1.10.1040.10:FF:000017">
    <property type="entry name" value="2-dehydropantoate 2-reductase"/>
    <property type="match status" value="1"/>
</dbReference>
<dbReference type="AlphaFoldDB" id="A0A089NV92"/>
<feature type="domain" description="Ketopantoate reductase C-terminal" evidence="12">
    <location>
        <begin position="174"/>
        <end position="292"/>
    </location>
</feature>
<evidence type="ECO:0000256" key="2">
    <source>
        <dbReference type="ARBA" id="ARBA00007870"/>
    </source>
</evidence>
<keyword evidence="14" id="KW-1185">Reference proteome</keyword>
<evidence type="ECO:0000313" key="14">
    <source>
        <dbReference type="Proteomes" id="UP000029492"/>
    </source>
</evidence>
<dbReference type="Pfam" id="PF08546">
    <property type="entry name" value="ApbA_C"/>
    <property type="match status" value="1"/>
</dbReference>
<dbReference type="GO" id="GO:0015940">
    <property type="term" value="P:pantothenate biosynthetic process"/>
    <property type="evidence" value="ECO:0007669"/>
    <property type="project" value="UniProtKB-UniPathway"/>
</dbReference>
<dbReference type="InterPro" id="IPR003710">
    <property type="entry name" value="ApbA"/>
</dbReference>
<dbReference type="eggNOG" id="COG1893">
    <property type="taxonomic scope" value="Bacteria"/>
</dbReference>
<protein>
    <recommendedName>
        <fullName evidence="4 10">2-dehydropantoate 2-reductase</fullName>
        <ecNumber evidence="3 10">1.1.1.169</ecNumber>
    </recommendedName>
    <alternativeName>
        <fullName evidence="8 10">Ketopantoate reductase</fullName>
    </alternativeName>
</protein>
<evidence type="ECO:0000313" key="13">
    <source>
        <dbReference type="EMBL" id="AIQ91846.1"/>
    </source>
</evidence>
<comment type="catalytic activity">
    <reaction evidence="9 10">
        <text>(R)-pantoate + NADP(+) = 2-dehydropantoate + NADPH + H(+)</text>
        <dbReference type="Rhea" id="RHEA:16233"/>
        <dbReference type="ChEBI" id="CHEBI:11561"/>
        <dbReference type="ChEBI" id="CHEBI:15378"/>
        <dbReference type="ChEBI" id="CHEBI:15980"/>
        <dbReference type="ChEBI" id="CHEBI:57783"/>
        <dbReference type="ChEBI" id="CHEBI:58349"/>
        <dbReference type="EC" id="1.1.1.169"/>
    </reaction>
</comment>
<keyword evidence="6 10" id="KW-0521">NADP</keyword>
<dbReference type="GO" id="GO:0005737">
    <property type="term" value="C:cytoplasm"/>
    <property type="evidence" value="ECO:0007669"/>
    <property type="project" value="TreeGrafter"/>
</dbReference>
<name>A0A089NV92_9HYPH</name>
<evidence type="ECO:0000256" key="3">
    <source>
        <dbReference type="ARBA" id="ARBA00013014"/>
    </source>
</evidence>
<dbReference type="PANTHER" id="PTHR43765:SF2">
    <property type="entry name" value="2-DEHYDROPANTOATE 2-REDUCTASE"/>
    <property type="match status" value="1"/>
</dbReference>
<organism evidence="13 14">
    <name type="scientific">Methylobacterium oryzae CBMB20</name>
    <dbReference type="NCBI Taxonomy" id="693986"/>
    <lineage>
        <taxon>Bacteria</taxon>
        <taxon>Pseudomonadati</taxon>
        <taxon>Pseudomonadota</taxon>
        <taxon>Alphaproteobacteria</taxon>
        <taxon>Hyphomicrobiales</taxon>
        <taxon>Methylobacteriaceae</taxon>
        <taxon>Methylobacterium</taxon>
    </lineage>
</organism>
<dbReference type="GO" id="GO:0050661">
    <property type="term" value="F:NADP binding"/>
    <property type="evidence" value="ECO:0007669"/>
    <property type="project" value="TreeGrafter"/>
</dbReference>
<dbReference type="Proteomes" id="UP000029492">
    <property type="component" value="Chromosome"/>
</dbReference>
<dbReference type="Pfam" id="PF02558">
    <property type="entry name" value="ApbA"/>
    <property type="match status" value="1"/>
</dbReference>
<dbReference type="EC" id="1.1.1.169" evidence="3 10"/>
<dbReference type="SUPFAM" id="SSF48179">
    <property type="entry name" value="6-phosphogluconate dehydrogenase C-terminal domain-like"/>
    <property type="match status" value="1"/>
</dbReference>
<dbReference type="InterPro" id="IPR013328">
    <property type="entry name" value="6PGD_dom2"/>
</dbReference>
<evidence type="ECO:0000256" key="6">
    <source>
        <dbReference type="ARBA" id="ARBA00022857"/>
    </source>
</evidence>
<dbReference type="Gene3D" id="3.40.50.720">
    <property type="entry name" value="NAD(P)-binding Rossmann-like Domain"/>
    <property type="match status" value="1"/>
</dbReference>
<evidence type="ECO:0000256" key="7">
    <source>
        <dbReference type="ARBA" id="ARBA00023002"/>
    </source>
</evidence>
<keyword evidence="5 10" id="KW-0566">Pantothenate biosynthesis</keyword>
<evidence type="ECO:0000256" key="5">
    <source>
        <dbReference type="ARBA" id="ARBA00022655"/>
    </source>
</evidence>
<evidence type="ECO:0000256" key="9">
    <source>
        <dbReference type="ARBA" id="ARBA00048793"/>
    </source>
</evidence>
<dbReference type="HOGENOM" id="CLU_031468_6_1_5"/>
<evidence type="ECO:0000259" key="12">
    <source>
        <dbReference type="Pfam" id="PF08546"/>
    </source>
</evidence>
<dbReference type="RefSeq" id="WP_043758900.1">
    <property type="nucleotide sequence ID" value="NZ_CP003811.1"/>
</dbReference>
<evidence type="ECO:0000259" key="11">
    <source>
        <dbReference type="Pfam" id="PF02558"/>
    </source>
</evidence>
<proteinExistence type="inferred from homology"/>
<dbReference type="PANTHER" id="PTHR43765">
    <property type="entry name" value="2-DEHYDROPANTOATE 2-REDUCTASE-RELATED"/>
    <property type="match status" value="1"/>
</dbReference>
<evidence type="ECO:0000256" key="10">
    <source>
        <dbReference type="RuleBase" id="RU362068"/>
    </source>
</evidence>
<comment type="similarity">
    <text evidence="2 10">Belongs to the ketopantoate reductase family.</text>
</comment>
<gene>
    <name evidence="13" type="ORF">MOC_4091</name>
</gene>
<dbReference type="InterPro" id="IPR013332">
    <property type="entry name" value="KPR_N"/>
</dbReference>
<dbReference type="InterPro" id="IPR050838">
    <property type="entry name" value="Ketopantoate_reductase"/>
</dbReference>
<dbReference type="KEGG" id="mor:MOC_4091"/>
<keyword evidence="7 10" id="KW-0560">Oxidoreductase</keyword>
<dbReference type="InterPro" id="IPR013752">
    <property type="entry name" value="KPA_reductase"/>
</dbReference>
<reference evidence="13 14" key="1">
    <citation type="journal article" date="2014" name="PLoS ONE">
        <title>Genome Information of Methylobacterium oryzae, a Plant-Probiotic Methylotroph in the Phyllosphere.</title>
        <authorList>
            <person name="Kwak M.J."/>
            <person name="Jeong H."/>
            <person name="Madhaiyan M."/>
            <person name="Lee Y."/>
            <person name="Sa T.M."/>
            <person name="Oh T.K."/>
            <person name="Kim J.F."/>
        </authorList>
    </citation>
    <scope>NUCLEOTIDE SEQUENCE [LARGE SCALE GENOMIC DNA]</scope>
    <source>
        <strain evidence="13 14">CBMB20</strain>
    </source>
</reference>
<accession>A0A089NV92</accession>
<dbReference type="GO" id="GO:0008677">
    <property type="term" value="F:2-dehydropantoate 2-reductase activity"/>
    <property type="evidence" value="ECO:0007669"/>
    <property type="project" value="UniProtKB-EC"/>
</dbReference>
<evidence type="ECO:0000256" key="8">
    <source>
        <dbReference type="ARBA" id="ARBA00032024"/>
    </source>
</evidence>
<sequence>MNVAVVGAGAVGCYYGFLLAQAGHAVTLIGRPALVEAVGAAGLVLERAAGTASVPVRATEAGDGVSGADLVLVCVKSGDTEAAGAMIAGHLDPAATILSLQNGVDNAERLAAVLDRPVVPVAVYVATAMAGPGHVRHNGRGDLILGASETSDRIAAAFTAAGIPTTVSARAVDALWAKLITNCAYNALSALTQRPYGRLLQGEGVVAAITDVVRECVAVAEADGVSVPPDILDTVLDLGVTMSGQRSSTAQDLARGRASEIDHLNGFVVRKGAALGIPTPANRLLHTLVKLAEHKD</sequence>
<feature type="domain" description="Ketopantoate reductase N-terminal" evidence="11">
    <location>
        <begin position="3"/>
        <end position="148"/>
    </location>
</feature>
<comment type="function">
    <text evidence="10">Catalyzes the NADPH-dependent reduction of ketopantoate into pantoic acid.</text>
</comment>
<dbReference type="STRING" id="693986.MOC_4091"/>
<dbReference type="SUPFAM" id="SSF51735">
    <property type="entry name" value="NAD(P)-binding Rossmann-fold domains"/>
    <property type="match status" value="1"/>
</dbReference>